<feature type="transmembrane region" description="Helical" evidence="2">
    <location>
        <begin position="174"/>
        <end position="195"/>
    </location>
</feature>
<dbReference type="InterPro" id="IPR005625">
    <property type="entry name" value="PepSY-ass_TM"/>
</dbReference>
<proteinExistence type="predicted"/>
<keyword evidence="2" id="KW-0472">Membrane</keyword>
<dbReference type="Proteomes" id="UP000676386">
    <property type="component" value="Unassembled WGS sequence"/>
</dbReference>
<comment type="caution">
    <text evidence="3">The sequence shown here is derived from an EMBL/GenBank/DDBJ whole genome shotgun (WGS) entry which is preliminary data.</text>
</comment>
<keyword evidence="2" id="KW-1133">Transmembrane helix</keyword>
<reference evidence="3 4" key="1">
    <citation type="submission" date="2021-04" db="EMBL/GenBank/DDBJ databases">
        <title>Chitinophaga sp. nov., isolated from the rhizosphere soil.</title>
        <authorList>
            <person name="He S."/>
        </authorList>
    </citation>
    <scope>NUCLEOTIDE SEQUENCE [LARGE SCALE GENOMIC DNA]</scope>
    <source>
        <strain evidence="3 4">2R12</strain>
    </source>
</reference>
<dbReference type="PANTHER" id="PTHR34219:SF3">
    <property type="entry name" value="BLL7967 PROTEIN"/>
    <property type="match status" value="1"/>
</dbReference>
<feature type="compositionally biased region" description="Basic and acidic residues" evidence="1">
    <location>
        <begin position="104"/>
        <end position="125"/>
    </location>
</feature>
<feature type="transmembrane region" description="Helical" evidence="2">
    <location>
        <begin position="12"/>
        <end position="32"/>
    </location>
</feature>
<sequence length="418" mass="45947">MKIFFRRIHLYLGLTAGLVITISCLTGALLVFEKEITEAFNHSRYYVQPAGERLPLDKVAAMVKEQVPGAVISRIQLFADPSRTIQVQLEEGKKGGKKGANATEKAEKSSGKEARGAGKEQKEGTGKAPKKSGRTAFVNPYTGKVVELYSYQQTFYYQVFSLHRWLLAGSTGKAITGASTLIFLFILITGIILWWPKTRNILKQRIKVKWDGGWKRLNHDLHVVLGFYTAIFLFVSVFTGLTWSYEWFSNGLYAILGTSSKPAVAPASVQAEPATEGKRISYETALATVKQTIPDGLFYTLTAPKDSAASFMVSLLPANALHEAATTTFYLDQFSGKVLQSQTFAQRNLGQQIRGTIKPLHTGAIFGTPSKIFALIIALLGAIFPATGTIMWINRTRKKQKKVKSPAISREGATAQVA</sequence>
<evidence type="ECO:0000256" key="1">
    <source>
        <dbReference type="SAM" id="MobiDB-lite"/>
    </source>
</evidence>
<feature type="transmembrane region" description="Helical" evidence="2">
    <location>
        <begin position="372"/>
        <end position="393"/>
    </location>
</feature>
<evidence type="ECO:0000313" key="4">
    <source>
        <dbReference type="Proteomes" id="UP000676386"/>
    </source>
</evidence>
<organism evidence="3 4">
    <name type="scientific">Chitinophaga hostae</name>
    <dbReference type="NCBI Taxonomy" id="2831022"/>
    <lineage>
        <taxon>Bacteria</taxon>
        <taxon>Pseudomonadati</taxon>
        <taxon>Bacteroidota</taxon>
        <taxon>Chitinophagia</taxon>
        <taxon>Chitinophagales</taxon>
        <taxon>Chitinophagaceae</taxon>
        <taxon>Chitinophaga</taxon>
    </lineage>
</organism>
<evidence type="ECO:0000256" key="2">
    <source>
        <dbReference type="SAM" id="Phobius"/>
    </source>
</evidence>
<dbReference type="Pfam" id="PF03929">
    <property type="entry name" value="PepSY_TM"/>
    <property type="match status" value="1"/>
</dbReference>
<accession>A0ABS5ISA7</accession>
<dbReference type="EMBL" id="JAGTXB010000001">
    <property type="protein sequence ID" value="MBS0025783.1"/>
    <property type="molecule type" value="Genomic_DNA"/>
</dbReference>
<dbReference type="PROSITE" id="PS51257">
    <property type="entry name" value="PROKAR_LIPOPROTEIN"/>
    <property type="match status" value="1"/>
</dbReference>
<protein>
    <submittedName>
        <fullName evidence="3">PepSY domain-containing protein</fullName>
    </submittedName>
</protein>
<gene>
    <name evidence="3" type="ORF">KE626_00530</name>
</gene>
<dbReference type="PANTHER" id="PTHR34219">
    <property type="entry name" value="IRON-REGULATED INNER MEMBRANE PROTEIN-RELATED"/>
    <property type="match status" value="1"/>
</dbReference>
<dbReference type="RefSeq" id="WP_211970839.1">
    <property type="nucleotide sequence ID" value="NZ_CBFHAM010000058.1"/>
</dbReference>
<keyword evidence="2" id="KW-0812">Transmembrane</keyword>
<feature type="transmembrane region" description="Helical" evidence="2">
    <location>
        <begin position="223"/>
        <end position="243"/>
    </location>
</feature>
<name>A0ABS5ISA7_9BACT</name>
<evidence type="ECO:0000313" key="3">
    <source>
        <dbReference type="EMBL" id="MBS0025783.1"/>
    </source>
</evidence>
<keyword evidence="4" id="KW-1185">Reference proteome</keyword>
<feature type="region of interest" description="Disordered" evidence="1">
    <location>
        <begin position="89"/>
        <end position="133"/>
    </location>
</feature>